<reference evidence="2 3" key="1">
    <citation type="submission" date="2019-10" db="EMBL/GenBank/DDBJ databases">
        <title>Genomic and transcriptomic insights into the perfect genentic adaptation of a filamentous nitrogen-fixing cyanobacterium to rice fields.</title>
        <authorList>
            <person name="Chen Z."/>
        </authorList>
    </citation>
    <scope>NUCLEOTIDE SEQUENCE [LARGE SCALE GENOMIC DNA]</scope>
    <source>
        <strain evidence="2">CCNUC1</strain>
    </source>
</reference>
<evidence type="ECO:0000313" key="2">
    <source>
        <dbReference type="EMBL" id="QFS51705.1"/>
    </source>
</evidence>
<name>A0A5P8WFU7_9NOSO</name>
<dbReference type="EMBL" id="CP045227">
    <property type="protein sequence ID" value="QFS51705.1"/>
    <property type="molecule type" value="Genomic_DNA"/>
</dbReference>
<feature type="transmembrane region" description="Helical" evidence="1">
    <location>
        <begin position="192"/>
        <end position="210"/>
    </location>
</feature>
<dbReference type="RefSeq" id="WP_194198888.1">
    <property type="nucleotide sequence ID" value="NZ_CP045227.1"/>
</dbReference>
<gene>
    <name evidence="2" type="ORF">GXM_09199</name>
</gene>
<dbReference type="Proteomes" id="UP000326678">
    <property type="component" value="Chromosome Gxm2"/>
</dbReference>
<proteinExistence type="predicted"/>
<keyword evidence="3" id="KW-1185">Reference proteome</keyword>
<accession>A0A5P8WFU7</accession>
<organism evidence="2 3">
    <name type="scientific">Nostoc sphaeroides CCNUC1</name>
    <dbReference type="NCBI Taxonomy" id="2653204"/>
    <lineage>
        <taxon>Bacteria</taxon>
        <taxon>Bacillati</taxon>
        <taxon>Cyanobacteriota</taxon>
        <taxon>Cyanophyceae</taxon>
        <taxon>Nostocales</taxon>
        <taxon>Nostocaceae</taxon>
        <taxon>Nostoc</taxon>
    </lineage>
</organism>
<dbReference type="AlphaFoldDB" id="A0A5P8WFU7"/>
<feature type="transmembrane region" description="Helical" evidence="1">
    <location>
        <begin position="113"/>
        <end position="134"/>
    </location>
</feature>
<keyword evidence="1" id="KW-0812">Transmembrane</keyword>
<evidence type="ECO:0000256" key="1">
    <source>
        <dbReference type="SAM" id="Phobius"/>
    </source>
</evidence>
<protein>
    <submittedName>
        <fullName evidence="2">Uncharacterized protein</fullName>
    </submittedName>
</protein>
<feature type="transmembrane region" description="Helical" evidence="1">
    <location>
        <begin position="39"/>
        <end position="61"/>
    </location>
</feature>
<keyword evidence="1" id="KW-0472">Membrane</keyword>
<dbReference type="InterPro" id="IPR021315">
    <property type="entry name" value="Gap/Sap"/>
</dbReference>
<evidence type="ECO:0000313" key="3">
    <source>
        <dbReference type="Proteomes" id="UP000326678"/>
    </source>
</evidence>
<dbReference type="Pfam" id="PF11139">
    <property type="entry name" value="SfLAP"/>
    <property type="match status" value="1"/>
</dbReference>
<dbReference type="KEGG" id="nsh:GXM_09199"/>
<feature type="transmembrane region" description="Helical" evidence="1">
    <location>
        <begin position="146"/>
        <end position="172"/>
    </location>
</feature>
<feature type="transmembrane region" description="Helical" evidence="1">
    <location>
        <begin position="73"/>
        <end position="93"/>
    </location>
</feature>
<keyword evidence="1" id="KW-1133">Transmembrane helix</keyword>
<sequence>MNTVLIYLIPLAAIDSLNPTTTALHIYLLMTPKPLVRSITFILGIIAGYWTAGLLIALGFSKVIVNAINSAEKFIYVIQFFIGIVLIIIGFTLNQSFGKQATIKHPKSLKPMSTFVLGVVATLWDIPTALPYIIAIERIIEAKLSLLKLMGVLGFYNLIFVLPLIVLLWIYIMMGNKSAVLLERINRQMAKWYPKILQVLMVCFGLLLIVDSTIHGFNRLLQQ</sequence>